<dbReference type="EMBL" id="WMJZ01000081">
    <property type="protein sequence ID" value="MTH48916.1"/>
    <property type="molecule type" value="Genomic_DNA"/>
</dbReference>
<evidence type="ECO:0000256" key="1">
    <source>
        <dbReference type="ARBA" id="ARBA00018026"/>
    </source>
</evidence>
<keyword evidence="3" id="KW-0732">Signal</keyword>
<dbReference type="PROSITE" id="PS51257">
    <property type="entry name" value="PROKAR_LIPOPROTEIN"/>
    <property type="match status" value="1"/>
</dbReference>
<dbReference type="RefSeq" id="WP_155110264.1">
    <property type="nucleotide sequence ID" value="NZ_WMJZ01000081.1"/>
</dbReference>
<evidence type="ECO:0000313" key="5">
    <source>
        <dbReference type="Proteomes" id="UP000477739"/>
    </source>
</evidence>
<proteinExistence type="predicted"/>
<evidence type="ECO:0000313" key="4">
    <source>
        <dbReference type="EMBL" id="MTH48916.1"/>
    </source>
</evidence>
<feature type="signal peptide" evidence="3">
    <location>
        <begin position="1"/>
        <end position="22"/>
    </location>
</feature>
<organism evidence="4 5">
    <name type="scientific">Intestinirhabdus alba</name>
    <dbReference type="NCBI Taxonomy" id="2899544"/>
    <lineage>
        <taxon>Bacteria</taxon>
        <taxon>Pseudomonadati</taxon>
        <taxon>Pseudomonadota</taxon>
        <taxon>Gammaproteobacteria</taxon>
        <taxon>Enterobacterales</taxon>
        <taxon>Enterobacteriaceae</taxon>
        <taxon>Intestinirhabdus</taxon>
    </lineage>
</organism>
<reference evidence="4 5" key="1">
    <citation type="submission" date="2019-11" db="EMBL/GenBank/DDBJ databases">
        <title>Escherichia alba sp. nov. isolated from the gut of plastic-eating superworms Zophobas atratus.</title>
        <authorList>
            <person name="Yang Y."/>
        </authorList>
    </citation>
    <scope>NUCLEOTIDE SEQUENCE [LARGE SCALE GENOMIC DNA]</scope>
    <source>
        <strain evidence="5">BIT-B35</strain>
    </source>
</reference>
<dbReference type="AlphaFoldDB" id="A0A6L6IU49"/>
<dbReference type="InterPro" id="IPR005632">
    <property type="entry name" value="Chaperone_Skp"/>
</dbReference>
<dbReference type="InterPro" id="IPR024930">
    <property type="entry name" value="Skp_dom_sf"/>
</dbReference>
<dbReference type="SMART" id="SM00935">
    <property type="entry name" value="OmpH"/>
    <property type="match status" value="1"/>
</dbReference>
<evidence type="ECO:0000256" key="2">
    <source>
        <dbReference type="SAM" id="MobiDB-lite"/>
    </source>
</evidence>
<feature type="chain" id="PRO_5027066436" description="Chaperone protein Skp" evidence="3">
    <location>
        <begin position="23"/>
        <end position="199"/>
    </location>
</feature>
<accession>A0A6L6IU49</accession>
<dbReference type="GO" id="GO:0051082">
    <property type="term" value="F:unfolded protein binding"/>
    <property type="evidence" value="ECO:0007669"/>
    <property type="project" value="InterPro"/>
</dbReference>
<dbReference type="SUPFAM" id="SSF111384">
    <property type="entry name" value="OmpH-like"/>
    <property type="match status" value="1"/>
</dbReference>
<keyword evidence="5" id="KW-1185">Reference proteome</keyword>
<protein>
    <recommendedName>
        <fullName evidence="1">Chaperone protein Skp</fullName>
    </recommendedName>
</protein>
<evidence type="ECO:0000256" key="3">
    <source>
        <dbReference type="SAM" id="SignalP"/>
    </source>
</evidence>
<feature type="region of interest" description="Disordered" evidence="2">
    <location>
        <begin position="175"/>
        <end position="199"/>
    </location>
</feature>
<comment type="caution">
    <text evidence="4">The sequence shown here is derived from an EMBL/GenBank/DDBJ whole genome shotgun (WGS) entry which is preliminary data.</text>
</comment>
<sequence length="199" mass="22684">MTFAKKMLFPATIILLSPFFSGCDESKPQQQKTESNIYVINVERIFKESPPVKQVKAHIEELRQKLQHSADVVDKLYGEKGTAPSALTYSSSINTLNKYFDEERQKSSREVYNAIHDKTDQWLKNKPEAVVITSQSVMANGYQADITADIIRLMADVKFHMDDIPDVTVKLPTNKEKFIQPKREEKPAAAEHQHPLPPK</sequence>
<dbReference type="Proteomes" id="UP000477739">
    <property type="component" value="Unassembled WGS sequence"/>
</dbReference>
<gene>
    <name evidence="4" type="ORF">GJV78_22380</name>
</gene>
<name>A0A6L6IU49_9ENTR</name>
<dbReference type="Gene3D" id="3.30.910.20">
    <property type="entry name" value="Skp domain"/>
    <property type="match status" value="1"/>
</dbReference>